<evidence type="ECO:0000313" key="3">
    <source>
        <dbReference type="Proteomes" id="UP000005926"/>
    </source>
</evidence>
<keyword evidence="3" id="KW-1185">Reference proteome</keyword>
<dbReference type="Pfam" id="PF06114">
    <property type="entry name" value="Peptidase_M78"/>
    <property type="match status" value="1"/>
</dbReference>
<dbReference type="Proteomes" id="UP000005926">
    <property type="component" value="Unassembled WGS sequence"/>
</dbReference>
<proteinExistence type="predicted"/>
<accession>C8NHZ4</accession>
<protein>
    <recommendedName>
        <fullName evidence="1">IrrE N-terminal-like domain-containing protein</fullName>
    </recommendedName>
</protein>
<comment type="caution">
    <text evidence="2">The sequence shown here is derived from an EMBL/GenBank/DDBJ whole genome shotgun (WGS) entry which is preliminary data.</text>
</comment>
<sequence length="136" mass="15948">MEVTELVNRHNTANPFIIAEYENIDVKFVSLPSDLKGLMLSTPNDKPMIWINDNIRDCNLRYLVMAHELKHALDHYGLDGFYTAAYHGKGKLENEADRFATELMLLFYQEKYEDVPETFDTLKATFGIKEEMRKYY</sequence>
<dbReference type="InterPro" id="IPR010359">
    <property type="entry name" value="IrrE_HExxH"/>
</dbReference>
<dbReference type="STRING" id="638301.HMPREF0444_1539"/>
<gene>
    <name evidence="2" type="ORF">HMPREF0444_1539</name>
</gene>
<feature type="domain" description="IrrE N-terminal-like" evidence="1">
    <location>
        <begin position="20"/>
        <end position="132"/>
    </location>
</feature>
<dbReference type="AlphaFoldDB" id="C8NHZ4"/>
<dbReference type="RefSeq" id="WP_005608152.1">
    <property type="nucleotide sequence ID" value="NZ_CP102283.1"/>
</dbReference>
<dbReference type="GeneID" id="78412278"/>
<organism evidence="2 3">
    <name type="scientific">Granulicatella adiacens ATCC 49175</name>
    <dbReference type="NCBI Taxonomy" id="638301"/>
    <lineage>
        <taxon>Bacteria</taxon>
        <taxon>Bacillati</taxon>
        <taxon>Bacillota</taxon>
        <taxon>Bacilli</taxon>
        <taxon>Lactobacillales</taxon>
        <taxon>Carnobacteriaceae</taxon>
        <taxon>Granulicatella</taxon>
    </lineage>
</organism>
<dbReference type="EMBL" id="ACKZ01000021">
    <property type="protein sequence ID" value="EEW36807.1"/>
    <property type="molecule type" value="Genomic_DNA"/>
</dbReference>
<dbReference type="Gene3D" id="1.10.10.2910">
    <property type="match status" value="1"/>
</dbReference>
<dbReference type="eggNOG" id="COG2856">
    <property type="taxonomic scope" value="Bacteria"/>
</dbReference>
<evidence type="ECO:0000313" key="2">
    <source>
        <dbReference type="EMBL" id="EEW36807.1"/>
    </source>
</evidence>
<dbReference type="HOGENOM" id="CLU_122894_3_0_9"/>
<name>C8NHZ4_9LACT</name>
<evidence type="ECO:0000259" key="1">
    <source>
        <dbReference type="Pfam" id="PF06114"/>
    </source>
</evidence>
<reference evidence="2 3" key="1">
    <citation type="submission" date="2009-08" db="EMBL/GenBank/DDBJ databases">
        <authorList>
            <person name="Muzny D."/>
            <person name="Qin X."/>
            <person name="Deng J."/>
            <person name="Jiang H."/>
            <person name="Liu Y."/>
            <person name="Qu J."/>
            <person name="Song X.-Z."/>
            <person name="Zhang L."/>
            <person name="Thornton R."/>
            <person name="Coyle M."/>
            <person name="Francisco L."/>
            <person name="Jackson L."/>
            <person name="Javaid M."/>
            <person name="Korchina V."/>
            <person name="Kovar C."/>
            <person name="Mata R."/>
            <person name="Mathew T."/>
            <person name="Ngo R."/>
            <person name="Nguyen L."/>
            <person name="Nguyen N."/>
            <person name="Okwuonu G."/>
            <person name="Ongeri F."/>
            <person name="Pham C."/>
            <person name="Simmons D."/>
            <person name="Wilczek-Boney K."/>
            <person name="Hale W."/>
            <person name="Jakkamsetti A."/>
            <person name="Pham P."/>
            <person name="Ruth R."/>
            <person name="San Lucas F."/>
            <person name="Warren J."/>
            <person name="Zhang J."/>
            <person name="Zhao Z."/>
            <person name="Zhou C."/>
            <person name="Zhu D."/>
            <person name="Lee S."/>
            <person name="Bess C."/>
            <person name="Blankenburg K."/>
            <person name="Forbes L."/>
            <person name="Fu Q."/>
            <person name="Gubbala S."/>
            <person name="Hirani K."/>
            <person name="Jayaseelan J.C."/>
            <person name="Lara F."/>
            <person name="Munidasa M."/>
            <person name="Palculict T."/>
            <person name="Patil S."/>
            <person name="Pu L.-L."/>
            <person name="Saada N."/>
            <person name="Tang L."/>
            <person name="Weissenberger G."/>
            <person name="Zhu Y."/>
            <person name="Hemphill L."/>
            <person name="Shang Y."/>
            <person name="Youmans B."/>
            <person name="Ayvaz T."/>
            <person name="Ross M."/>
            <person name="Santibanez J."/>
            <person name="Aqrawi P."/>
            <person name="Gross S."/>
            <person name="Joshi V."/>
            <person name="Fowler G."/>
            <person name="Nazareth L."/>
            <person name="Reid J."/>
            <person name="Worley K."/>
            <person name="Petrosino J."/>
            <person name="Highlander S."/>
            <person name="Gibbs R."/>
        </authorList>
    </citation>
    <scope>NUCLEOTIDE SEQUENCE [LARGE SCALE GENOMIC DNA]</scope>
    <source>
        <strain evidence="2 3">ATCC 49175</strain>
    </source>
</reference>